<dbReference type="InterPro" id="IPR016494">
    <property type="entry name" value="5_3_exoribonuclease_1"/>
</dbReference>
<keyword evidence="3 11" id="KW-0269">Exonuclease</keyword>
<dbReference type="GO" id="GO:0005634">
    <property type="term" value="C:nucleus"/>
    <property type="evidence" value="ECO:0007669"/>
    <property type="project" value="TreeGrafter"/>
</dbReference>
<dbReference type="CDD" id="cd18673">
    <property type="entry name" value="PIN_XRN1-2-like"/>
    <property type="match status" value="1"/>
</dbReference>
<feature type="region of interest" description="Disordered" evidence="5">
    <location>
        <begin position="1715"/>
        <end position="1772"/>
    </location>
</feature>
<feature type="region of interest" description="Disordered" evidence="5">
    <location>
        <begin position="393"/>
        <end position="430"/>
    </location>
</feature>
<dbReference type="FunFam" id="3.40.50.12390:FF:000002">
    <property type="entry name" value="5'-3' exoribonuclease 1"/>
    <property type="match status" value="1"/>
</dbReference>
<evidence type="ECO:0000256" key="1">
    <source>
        <dbReference type="ARBA" id="ARBA00022722"/>
    </source>
</evidence>
<dbReference type="Pfam" id="PF18129">
    <property type="entry name" value="SH3_12"/>
    <property type="match status" value="1"/>
</dbReference>
<feature type="compositionally biased region" description="Basic residues" evidence="5">
    <location>
        <begin position="398"/>
        <end position="425"/>
    </location>
</feature>
<feature type="region of interest" description="Disordered" evidence="5">
    <location>
        <begin position="116"/>
        <end position="140"/>
    </location>
</feature>
<dbReference type="Gene3D" id="2.30.30.750">
    <property type="match status" value="1"/>
</dbReference>
<dbReference type="PANTHER" id="PTHR12341:SF7">
    <property type="entry name" value="5'-3' EXORIBONUCLEASE 1"/>
    <property type="match status" value="1"/>
</dbReference>
<feature type="compositionally biased region" description="Basic residues" evidence="5">
    <location>
        <begin position="1748"/>
        <end position="1758"/>
    </location>
</feature>
<evidence type="ECO:0000256" key="5">
    <source>
        <dbReference type="SAM" id="MobiDB-lite"/>
    </source>
</evidence>
<feature type="region of interest" description="Disordered" evidence="5">
    <location>
        <begin position="1502"/>
        <end position="1557"/>
    </location>
</feature>
<dbReference type="InterPro" id="IPR004859">
    <property type="entry name" value="Xrn1_N"/>
</dbReference>
<feature type="domain" description="Xrn1 N-terminal" evidence="6">
    <location>
        <begin position="1"/>
        <end position="247"/>
    </location>
</feature>
<dbReference type="InterPro" id="IPR047008">
    <property type="entry name" value="XRN1_SH3_sf"/>
</dbReference>
<reference evidence="11 12" key="1">
    <citation type="submission" date="2016-07" db="EMBL/GenBank/DDBJ databases">
        <title>Pervasive Adenine N6-methylation of Active Genes in Fungi.</title>
        <authorList>
            <consortium name="DOE Joint Genome Institute"/>
            <person name="Mondo S.J."/>
            <person name="Dannebaum R.O."/>
            <person name="Kuo R.C."/>
            <person name="Labutti K."/>
            <person name="Haridas S."/>
            <person name="Kuo A."/>
            <person name="Salamov A."/>
            <person name="Ahrendt S.R."/>
            <person name="Lipzen A."/>
            <person name="Sullivan W."/>
            <person name="Andreopoulos W.B."/>
            <person name="Clum A."/>
            <person name="Lindquist E."/>
            <person name="Daum C."/>
            <person name="Ramamoorthy G.K."/>
            <person name="Gryganskyi A."/>
            <person name="Culley D."/>
            <person name="Magnuson J.K."/>
            <person name="James T.Y."/>
            <person name="O'Malley M.A."/>
            <person name="Stajich J.E."/>
            <person name="Spatafora J.W."/>
            <person name="Visel A."/>
            <person name="Grigoriev I.V."/>
        </authorList>
    </citation>
    <scope>NUCLEOTIDE SEQUENCE [LARGE SCALE GENOMIC DNA]</scope>
    <source>
        <strain evidence="11 12">PL171</strain>
    </source>
</reference>
<dbReference type="GO" id="GO:0003723">
    <property type="term" value="F:RNA binding"/>
    <property type="evidence" value="ECO:0007669"/>
    <property type="project" value="TreeGrafter"/>
</dbReference>
<dbReference type="InterPro" id="IPR041106">
    <property type="entry name" value="XRN1_D2_D3"/>
</dbReference>
<evidence type="ECO:0000259" key="10">
    <source>
        <dbReference type="Pfam" id="PF18334"/>
    </source>
</evidence>
<dbReference type="PIRSF" id="PIRSF006743">
    <property type="entry name" value="Exonuclease_Xnr1"/>
    <property type="match status" value="1"/>
</dbReference>
<organism evidence="11 12">
    <name type="scientific">Catenaria anguillulae PL171</name>
    <dbReference type="NCBI Taxonomy" id="765915"/>
    <lineage>
        <taxon>Eukaryota</taxon>
        <taxon>Fungi</taxon>
        <taxon>Fungi incertae sedis</taxon>
        <taxon>Blastocladiomycota</taxon>
        <taxon>Blastocladiomycetes</taxon>
        <taxon>Blastocladiales</taxon>
        <taxon>Catenariaceae</taxon>
        <taxon>Catenaria</taxon>
    </lineage>
</organism>
<feature type="compositionally biased region" description="Low complexity" evidence="5">
    <location>
        <begin position="1344"/>
        <end position="1382"/>
    </location>
</feature>
<gene>
    <name evidence="11" type="ORF">BCR44DRAFT_1498423</name>
</gene>
<sequence>MGIPKFFRWISERYPMCSELITESRIPEFDNLYLDMNGIVHNCSHGNDPTLRLTEEQMFLAIFNYIDHLFHKIKPKKLFYMAIDGVAPRAKMNQQRSRRFRTALEAQMLQQKMLAEGETDGGDNPTDASSATSDDEDDEVKALAKKRFDSNCITPGTPFMKRLSQHLQYFVRKKMTEDPQWQCVRVILSGHEVPGEGEHKIMEYIRHAKAQPDFDPNTRHCLYGLDADLIMLGLVTHEPHFSLLREEVVFGKKNVKAQQAAGLEQQNFFLMHLSIFREYLTHEFAELKVADAMRVEYSTERLIDDFILLSLFVGNDFIPHLPNLHINEGALSLMFDVYKRVMRDAECYMHEHGQIHFPTLIRVLEEMTDVERDAFEQYFGYDEEGNLVEMEEKGFGGGKKRGGGGGRKGPKGKHNKTAGATKKKGNGGGQVTTVATVQDATLAATGKLKMMTESQKAIVEAIKDVVQGKLLTKEVTVTNPINRAFLEQMCFKMNFMLVKSEAPANGNSHGAGSDEAGDGEPETFIVARHEEEDLSDDEVDEPRERHLKKFRKYEVVPDQPDAWDLEAADGGVADAATDYAIEYANWKRYYYTNKLEFDPKNVDQGGPDALQALLGEYLRGLQWVLLYYYNGVASWGWFYPYHYSPHISDLVQVDLSRVSVDFDFGKPFLPFEQLMGVLPAFSRSHLPDPLQELMTDPNSPIIDFYPTEFEQDLNGKKADWEAVVKIPFIDQDRLLKAIQTKEARLSAEERMRNSFGNAHVYTFDPNAPKDLTYPSSMPGKFPPLVGARCKDEVFTLPEVPASGYKRGLCDGVKPMCGFPSLHLVPHVATIGVHGVKVFQMESRNETVVITVTKDQPRAKDVAKRVLGKPIFVDWPFLVEGLVEKVADWEEVYEKGTPKSAKSWASSDNDQLVWAARGRNLVQWRSRRFGVVMDDVSLMVGVRVIKGMERTLDGRTQRLYEDEVIWYPWQLVVESKDVGYVDPRFVEKKALPLAVEFPPNTRVFYLGKAWYGSPAMVAGVSKEGNLELRVIETRLMLDGVPEDQVEDYMTLGHRIHKGNKDDYLPANKVAHRVKLSPFALSRLTSSLHVVMTTVPSRDREPRWNLGLQMKFEGKGYKILGYTRKSMENGWEYSRKAVTLIQSFCDAFPDFVNRLNSNPESGSNSSMYRDVDFFPEAVAKDKLQTIRDWIRASPVAEFSQVPLTADAMDADQIKTLEDKLRCRPPPGPPNMHYLKDVPAEFVMKSEFAPLILIDHKFAIGDRVLCVSDRGKAPLGAHGYVVGVEGEYVEILFDDTFMGGSNLHGRCNDLRGLVVRKNELLNLSKPQGKLKWMKTTIPSPDKLQQLLPQQQQQQYQQPQQQPRPAAAPAEPAWRPPRRTTVSPTRLATANGPAAAESNSLGQVYHIRPQSSPAKPQKLEKRATSSPRTQSKTPTASKPTSALAHGGAAAQQPVIDGAQLLAMLKQQQHAPPAAGATTTAAPTSPTSTSAAMLTSSLKQLLNLNAKPFTPSGLSPTSPSMPKSPTATSAPSAAATGPKSPKLASPTTSAGPPIPLPGPIAAMFPPPPPPVVSGAPTPVPASGAAVPAGHVQYPYAPPAHLLAAYGMQPNPTMTMLQLQMQMHGGMPPTAYNPHLMGMMLPPPGTGPAGISGMPMYTPYAVPGQVPLPLPVTVPVPVPLPVAAAPAATVVSPAPATATPALVSTSDAAAAATDVDDAANGAADAKEATDSPGKKKRHRNKQFLMQSGSLQARPHAKKGGKKGKANGAGGEQQQQGGE</sequence>
<evidence type="ECO:0000259" key="7">
    <source>
        <dbReference type="Pfam" id="PF17846"/>
    </source>
</evidence>
<accession>A0A1Y2HR69</accession>
<evidence type="ECO:0000256" key="4">
    <source>
        <dbReference type="ARBA" id="ARBA00038299"/>
    </source>
</evidence>
<dbReference type="Gene3D" id="1.25.40.1050">
    <property type="match status" value="1"/>
</dbReference>
<feature type="compositionally biased region" description="Polar residues" evidence="5">
    <location>
        <begin position="1420"/>
        <end position="1436"/>
    </location>
</feature>
<dbReference type="InterPro" id="IPR041385">
    <property type="entry name" value="SH3_12"/>
</dbReference>
<dbReference type="Pfam" id="PF03159">
    <property type="entry name" value="XRN_N"/>
    <property type="match status" value="1"/>
</dbReference>
<dbReference type="InterPro" id="IPR027073">
    <property type="entry name" value="5_3_exoribonuclease"/>
</dbReference>
<dbReference type="Proteomes" id="UP000193411">
    <property type="component" value="Unassembled WGS sequence"/>
</dbReference>
<comment type="similarity">
    <text evidence="4">Belongs to the 5'-3' exonuclease family.</text>
</comment>
<keyword evidence="1" id="KW-0540">Nuclease</keyword>
<feature type="compositionally biased region" description="Low complexity" evidence="5">
    <location>
        <begin position="1466"/>
        <end position="1486"/>
    </location>
</feature>
<dbReference type="GO" id="GO:0004534">
    <property type="term" value="F:5'-3' RNA exonuclease activity"/>
    <property type="evidence" value="ECO:0007669"/>
    <property type="project" value="TreeGrafter"/>
</dbReference>
<keyword evidence="12" id="KW-1185">Reference proteome</keyword>
<evidence type="ECO:0000259" key="6">
    <source>
        <dbReference type="Pfam" id="PF03159"/>
    </source>
</evidence>
<evidence type="ECO:0000259" key="8">
    <source>
        <dbReference type="Pfam" id="PF18129"/>
    </source>
</evidence>
<dbReference type="GO" id="GO:0016075">
    <property type="term" value="P:rRNA catabolic process"/>
    <property type="evidence" value="ECO:0007669"/>
    <property type="project" value="TreeGrafter"/>
</dbReference>
<evidence type="ECO:0000256" key="2">
    <source>
        <dbReference type="ARBA" id="ARBA00022801"/>
    </source>
</evidence>
<dbReference type="OrthoDB" id="372487at2759"/>
<feature type="compositionally biased region" description="Basic and acidic residues" evidence="5">
    <location>
        <begin position="1718"/>
        <end position="1727"/>
    </location>
</feature>
<dbReference type="Pfam" id="PF18334">
    <property type="entry name" value="XRN1_D2_D3"/>
    <property type="match status" value="1"/>
</dbReference>
<dbReference type="GO" id="GO:0000956">
    <property type="term" value="P:nuclear-transcribed mRNA catabolic process"/>
    <property type="evidence" value="ECO:0007669"/>
    <property type="project" value="InterPro"/>
</dbReference>
<dbReference type="STRING" id="765915.A0A1Y2HR69"/>
<feature type="domain" description="5'-3' exoribonuclease 1 D1" evidence="9">
    <location>
        <begin position="807"/>
        <end position="987"/>
    </location>
</feature>
<feature type="domain" description="Exoribonuclease Xrn1 D2/D3" evidence="10">
    <location>
        <begin position="991"/>
        <end position="1217"/>
    </location>
</feature>
<dbReference type="EMBL" id="MCFL01000014">
    <property type="protein sequence ID" value="ORZ37096.1"/>
    <property type="molecule type" value="Genomic_DNA"/>
</dbReference>
<feature type="compositionally biased region" description="Low complexity" evidence="5">
    <location>
        <begin position="1510"/>
        <end position="1537"/>
    </location>
</feature>
<feature type="compositionally biased region" description="Gly residues" evidence="5">
    <location>
        <begin position="1760"/>
        <end position="1772"/>
    </location>
</feature>
<evidence type="ECO:0000313" key="11">
    <source>
        <dbReference type="EMBL" id="ORZ37096.1"/>
    </source>
</evidence>
<dbReference type="Pfam" id="PF17846">
    <property type="entry name" value="XRN_M"/>
    <property type="match status" value="2"/>
</dbReference>
<keyword evidence="2" id="KW-0378">Hydrolase</keyword>
<evidence type="ECO:0000259" key="9">
    <source>
        <dbReference type="Pfam" id="PF18332"/>
    </source>
</evidence>
<feature type="domain" description="5'-3' exoribonuclease 1 SH3-like" evidence="8">
    <location>
        <begin position="1254"/>
        <end position="1319"/>
    </location>
</feature>
<dbReference type="InterPro" id="IPR047007">
    <property type="entry name" value="XRN1_D1_sf"/>
</dbReference>
<evidence type="ECO:0000256" key="3">
    <source>
        <dbReference type="ARBA" id="ARBA00022839"/>
    </source>
</evidence>
<dbReference type="Pfam" id="PF18332">
    <property type="entry name" value="XRN1_D1"/>
    <property type="match status" value="1"/>
</dbReference>
<name>A0A1Y2HR69_9FUNG</name>
<dbReference type="Gene3D" id="3.40.50.12390">
    <property type="match status" value="2"/>
</dbReference>
<dbReference type="PANTHER" id="PTHR12341">
    <property type="entry name" value="5'-&gt;3' EXORIBONUCLEASE"/>
    <property type="match status" value="1"/>
</dbReference>
<feature type="region of interest" description="Disordered" evidence="5">
    <location>
        <begin position="1462"/>
        <end position="1486"/>
    </location>
</feature>
<feature type="region of interest" description="Disordered" evidence="5">
    <location>
        <begin position="1344"/>
        <end position="1446"/>
    </location>
</feature>
<feature type="domain" description="Xrn1 helical" evidence="7">
    <location>
        <begin position="297"/>
        <end position="377"/>
    </location>
</feature>
<comment type="caution">
    <text evidence="11">The sequence shown here is derived from an EMBL/GenBank/DDBJ whole genome shotgun (WGS) entry which is preliminary data.</text>
</comment>
<feature type="compositionally biased region" description="Pro residues" evidence="5">
    <location>
        <begin position="1547"/>
        <end position="1557"/>
    </location>
</feature>
<proteinExistence type="inferred from homology"/>
<dbReference type="Gene3D" id="2.30.30.30">
    <property type="match status" value="1"/>
</dbReference>
<feature type="domain" description="Xrn1 helical" evidence="7">
    <location>
        <begin position="585"/>
        <end position="764"/>
    </location>
</feature>
<dbReference type="InterPro" id="IPR014722">
    <property type="entry name" value="Rib_uL2_dom2"/>
</dbReference>
<dbReference type="InterPro" id="IPR041412">
    <property type="entry name" value="Xrn1_helical"/>
</dbReference>
<dbReference type="InterPro" id="IPR040992">
    <property type="entry name" value="XRN1_D1"/>
</dbReference>
<evidence type="ECO:0000313" key="12">
    <source>
        <dbReference type="Proteomes" id="UP000193411"/>
    </source>
</evidence>
<dbReference type="Gene3D" id="2.170.260.40">
    <property type="match status" value="1"/>
</dbReference>
<protein>
    <submittedName>
        <fullName evidence="11">XRN 5'-3' exonuclease N-terminus-domain-containing protein</fullName>
    </submittedName>
</protein>